<keyword evidence="1" id="KW-0645">Protease</keyword>
<protein>
    <submittedName>
        <fullName evidence="1">Carboxypeptidase-like regulatory domain protein</fullName>
    </submittedName>
</protein>
<keyword evidence="1" id="KW-0378">Hydrolase</keyword>
<name>A0A2I7RS24_9CAUD</name>
<keyword evidence="1" id="KW-0121">Carboxypeptidase</keyword>
<dbReference type="InterPro" id="IPR008969">
    <property type="entry name" value="CarboxyPept-like_regulatory"/>
</dbReference>
<evidence type="ECO:0000313" key="2">
    <source>
        <dbReference type="Proteomes" id="UP000277460"/>
    </source>
</evidence>
<organism evidence="1 2">
    <name type="scientific">Vibrio phage 1.224.A._10N.261.48.B1</name>
    <dbReference type="NCBI Taxonomy" id="1881226"/>
    <lineage>
        <taxon>Viruses</taxon>
        <taxon>Duplodnaviria</taxon>
        <taxon>Heunggongvirae</taxon>
        <taxon>Uroviricota</taxon>
        <taxon>Caudoviricetes</taxon>
        <taxon>Schitoviridae</taxon>
        <taxon>Mukerjeevirus</taxon>
        <taxon>Mukerjeevirus mv48B1</taxon>
    </lineage>
</organism>
<evidence type="ECO:0000313" key="1">
    <source>
        <dbReference type="EMBL" id="AUR96411.1"/>
    </source>
</evidence>
<dbReference type="Proteomes" id="UP000277460">
    <property type="component" value="Segment"/>
</dbReference>
<gene>
    <name evidence="1" type="ORF">NVP1224A_44</name>
</gene>
<reference evidence="1 2" key="1">
    <citation type="submission" date="2017-11" db="EMBL/GenBank/DDBJ databases">
        <title>A major lineage of nontailed dsDNA viruses as unrecognized killers of marine bacteria.</title>
        <authorList>
            <person name="Kauffman K.M."/>
            <person name="Hussain F.A."/>
            <person name="Yang J."/>
            <person name="Arevalo P."/>
            <person name="Brown J.M."/>
            <person name="Chang W.K."/>
            <person name="VanInsberghe D."/>
            <person name="Elsherbini J."/>
            <person name="Cutler M.B."/>
            <person name="Kelly L."/>
            <person name="Polz M.F."/>
        </authorList>
    </citation>
    <scope>NUCLEOTIDE SEQUENCE [LARGE SCALE GENOMIC DNA]</scope>
</reference>
<proteinExistence type="predicted"/>
<accession>A0A2I7RS24</accession>
<dbReference type="GO" id="GO:0004180">
    <property type="term" value="F:carboxypeptidase activity"/>
    <property type="evidence" value="ECO:0007669"/>
    <property type="project" value="UniProtKB-KW"/>
</dbReference>
<dbReference type="SUPFAM" id="SSF49464">
    <property type="entry name" value="Carboxypeptidase regulatory domain-like"/>
    <property type="match status" value="1"/>
</dbReference>
<keyword evidence="2" id="KW-1185">Reference proteome</keyword>
<dbReference type="EMBL" id="MG592591">
    <property type="protein sequence ID" value="AUR96411.1"/>
    <property type="molecule type" value="Genomic_DNA"/>
</dbReference>
<sequence length="102" mass="11133">MLSINEILVDPLNKPIPYAKVFLVTVGLTGTSLTKGEAHAVSNANGLITFDIPRGTYRVFFQQENTSVKYPVGYILEDVFDNPPVPLTLGSILTEELPIVAE</sequence>